<evidence type="ECO:0000313" key="2">
    <source>
        <dbReference type="Proteomes" id="UP000485058"/>
    </source>
</evidence>
<proteinExistence type="predicted"/>
<reference evidence="1 2" key="1">
    <citation type="submission" date="2020-02" db="EMBL/GenBank/DDBJ databases">
        <title>Draft genome sequence of Haematococcus lacustris strain NIES-144.</title>
        <authorList>
            <person name="Morimoto D."/>
            <person name="Nakagawa S."/>
            <person name="Yoshida T."/>
            <person name="Sawayama S."/>
        </authorList>
    </citation>
    <scope>NUCLEOTIDE SEQUENCE [LARGE SCALE GENOMIC DNA]</scope>
    <source>
        <strain evidence="1 2">NIES-144</strain>
    </source>
</reference>
<dbReference type="EMBL" id="BLLF01002654">
    <property type="protein sequence ID" value="GFH24866.1"/>
    <property type="molecule type" value="Genomic_DNA"/>
</dbReference>
<protein>
    <submittedName>
        <fullName evidence="1">Uncharacterized protein</fullName>
    </submittedName>
</protein>
<evidence type="ECO:0000313" key="1">
    <source>
        <dbReference type="EMBL" id="GFH24866.1"/>
    </source>
</evidence>
<keyword evidence="2" id="KW-1185">Reference proteome</keyword>
<dbReference type="Proteomes" id="UP000485058">
    <property type="component" value="Unassembled WGS sequence"/>
</dbReference>
<accession>A0A6A0A0G1</accession>
<comment type="caution">
    <text evidence="1">The sequence shown here is derived from an EMBL/GenBank/DDBJ whole genome shotgun (WGS) entry which is preliminary data.</text>
</comment>
<sequence length="134" mass="14255">MHDRLASICQTCCVFAIGTQPLPGIGITAVQASQADAGHEGSWTIMVGKSALSRPVVSVALEACTAAKLFCLASERYLLLNARAHLVMKARPGKQAFASDRYVLRENRFTGARNMTIDIVPASSLQSGKVHTGP</sequence>
<gene>
    <name evidence="1" type="ORF">HaLaN_22734</name>
</gene>
<dbReference type="AlphaFoldDB" id="A0A6A0A0G1"/>
<name>A0A6A0A0G1_HAELA</name>
<organism evidence="1 2">
    <name type="scientific">Haematococcus lacustris</name>
    <name type="common">Green alga</name>
    <name type="synonym">Haematococcus pluvialis</name>
    <dbReference type="NCBI Taxonomy" id="44745"/>
    <lineage>
        <taxon>Eukaryota</taxon>
        <taxon>Viridiplantae</taxon>
        <taxon>Chlorophyta</taxon>
        <taxon>core chlorophytes</taxon>
        <taxon>Chlorophyceae</taxon>
        <taxon>CS clade</taxon>
        <taxon>Chlamydomonadales</taxon>
        <taxon>Haematococcaceae</taxon>
        <taxon>Haematococcus</taxon>
    </lineage>
</organism>